<sequence length="150" mass="16428">MGMSRPRVQISLARQPDMRPGTNGASLGRYYKQLLITANFKIYSDPEGSSDFQVTFCYTVIFDFDLDLEKVESRSLCLDPGPSLESPALPGRVQLALSPEMRGLTSLGDIKTNEKYYLSVTGCGLSLHASPTCGRELAFDTPACWLAVPV</sequence>
<keyword evidence="3" id="KW-1185">Reference proteome</keyword>
<evidence type="ECO:0000313" key="2">
    <source>
        <dbReference type="EMBL" id="KAK3768143.1"/>
    </source>
</evidence>
<feature type="region of interest" description="Disordered" evidence="1">
    <location>
        <begin position="1"/>
        <end position="21"/>
    </location>
</feature>
<dbReference type="Proteomes" id="UP001283361">
    <property type="component" value="Unassembled WGS sequence"/>
</dbReference>
<dbReference type="AlphaFoldDB" id="A0AAE0ZEU0"/>
<protein>
    <submittedName>
        <fullName evidence="2">Uncharacterized protein</fullName>
    </submittedName>
</protein>
<evidence type="ECO:0000256" key="1">
    <source>
        <dbReference type="SAM" id="MobiDB-lite"/>
    </source>
</evidence>
<dbReference type="EMBL" id="JAWDGP010004066">
    <property type="protein sequence ID" value="KAK3768143.1"/>
    <property type="molecule type" value="Genomic_DNA"/>
</dbReference>
<gene>
    <name evidence="2" type="ORF">RRG08_010813</name>
</gene>
<proteinExistence type="predicted"/>
<accession>A0AAE0ZEU0</accession>
<evidence type="ECO:0000313" key="3">
    <source>
        <dbReference type="Proteomes" id="UP001283361"/>
    </source>
</evidence>
<reference evidence="2" key="1">
    <citation type="journal article" date="2023" name="G3 (Bethesda)">
        <title>A reference genome for the long-term kleptoplast-retaining sea slug Elysia crispata morphotype clarki.</title>
        <authorList>
            <person name="Eastman K.E."/>
            <person name="Pendleton A.L."/>
            <person name="Shaikh M.A."/>
            <person name="Suttiyut T."/>
            <person name="Ogas R."/>
            <person name="Tomko P."/>
            <person name="Gavelis G."/>
            <person name="Widhalm J.R."/>
            <person name="Wisecaver J.H."/>
        </authorList>
    </citation>
    <scope>NUCLEOTIDE SEQUENCE</scope>
    <source>
        <strain evidence="2">ECLA1</strain>
    </source>
</reference>
<name>A0AAE0ZEU0_9GAST</name>
<organism evidence="2 3">
    <name type="scientific">Elysia crispata</name>
    <name type="common">lettuce slug</name>
    <dbReference type="NCBI Taxonomy" id="231223"/>
    <lineage>
        <taxon>Eukaryota</taxon>
        <taxon>Metazoa</taxon>
        <taxon>Spiralia</taxon>
        <taxon>Lophotrochozoa</taxon>
        <taxon>Mollusca</taxon>
        <taxon>Gastropoda</taxon>
        <taxon>Heterobranchia</taxon>
        <taxon>Euthyneura</taxon>
        <taxon>Panpulmonata</taxon>
        <taxon>Sacoglossa</taxon>
        <taxon>Placobranchoidea</taxon>
        <taxon>Plakobranchidae</taxon>
        <taxon>Elysia</taxon>
    </lineage>
</organism>
<comment type="caution">
    <text evidence="2">The sequence shown here is derived from an EMBL/GenBank/DDBJ whole genome shotgun (WGS) entry which is preliminary data.</text>
</comment>